<keyword evidence="5" id="KW-1185">Reference proteome</keyword>
<protein>
    <submittedName>
        <fullName evidence="4">DUF5011 domain-containing protein</fullName>
    </submittedName>
</protein>
<sequence length="1843" mass="189733">MRKIFSTFIMIICLGVSVQSFAQTCNTVPVINSFSPNTGFIGSKVSIFGANFDPNTISNNVVYFGSTKATVVSATFGQLEVIVPVGASTAPISVTNQCNRTAYSTVSFNGIFCPTPLDNQTYNNRSFDLQGISGAYNMISQDLDLDGKPEVISSNGGSLTVARNNSTPGALSFTALNTNGGGAGIYAADFDGDGKKDILATSQVSRNTSTLGNISLATPQSIPGVSGYQIAAGDFNNDGKIDIIGESGGFVRVAFNTSTGPGNISFGPAQLFGNGSVTFRCTGIQVADVDGDGKTDFLASQGDGNRAVTIRNTTTVGSFTPSAEAPEFWASDSNAADGFGTYPYRSQIADFDKDGKIDFTSCNYSGDTNVAIWRNISTVGNITFAPTVNFPSPINNYRIGVGDVDGDGYPDVVTKSLGVNVFSVYKNTTSAVGAPTFATRIDYTSSWQAEVSGIVIGDLDGDFVPDIATSGTNSSRILFHRNTSFQADNTAPTAIAQNVVAALAPNGTVTVTAAQVDNGSSDACGIKTITLSQTVFTCANIGANPVTLTVTDNAGNVTTANAIVNVQPAAIIVSGQTTVCQGGTIPLIANLGDTYQWYNNGVAISGATNQNYTATQTGSYTVAVTNSGGCSGTSLPTVVTVNDNPVVEITGRVDAYCPGEALIASQSSLYQWSKNGVIVANATLREFIPNGPGTYSVAVIDLFGCSASGSVTISPDTTIPTIALNGAAQLTVGSDTQFNDPSVTANDNCSTNIVVTSNLNLSTPGVYTISYKAVDGSGNESVTITRQVTVLDATAPIVNAGRVTVQLDANGQVTVVPASLNNGSIDNSNGALTFSLDKSVFDCIDLNSGTGGTLTAITSVGTVIRENYSVGAGFNPNTGEYWMPQWSGSTVYKLDVAGNVLGSFNSGQNQMMQLWMDADSETDYYTANWTSNNPYNFTRINENGQKVWTYNVANGQYASAISTDANFAYVIGYGGNRIDVLNKTTGQFQRSISLPGQIYLYGSLVVANDHIYFGGQTNGWGNVPNTWNAIHEFKIDGTYVGSISTPQAVYNASFDGEVIWASAFSNQNYGYKISDGNAYSGNKGIEVVLTATDAAGNSATDVGTVVVEDNLAPTITLNGNQVVQVVVGATFTDPGANAIDNCSATVETSGSVNVNLAGTYTILYKAIDGSGNESAQISRTVQVIELDVKTKNITVKLDANGSYTLDPSEVDNGSILGGGSLSLNITQLDCSNIGNPVTVTVTATSSSGNTASGTAIVTVEDKFAPIVVTQNVTIQLNAEGFGSISPSSINNGSSDNCGIATIGLSKTAFDCSNIGTNTVTLTVIDVNGNVSTATAVVTVEDKVVPIVVTQNRTIQLDAAGNASITAAAINNGSSDNCAIASVVLDKTSFTCENIGANTVTLTVTDVNGNVSSATAVVTVEDKIAPIVITQNRTIQLDAAGNASITAAAINNGSSDNCAIATVVLDQTSFTCEQVGANTVTLTVTDVNGNVSSATAVVTVEDKIAPIVITQNRTIQLDAAGNASITAAAINNGSSDNCAIATVVLDQTSFTCEQVGVNTVTLTVTDVNGNVSSATAVVTVEDKIAPIVITQNRTIQLDAAGNASITAAAINNGSSDNCAIATVVLDQTSFTCEQVGVNTVTLTVTDVNGNVSTATAVVTVEDNIKPIVITQNATIQLDAAGNASITAVAINNGSTDNCAIATIVLSKTAFDCSNVGANTVTLTVTDVNGNVSTATAVVTVVDAIAPIITQLAFQEICFVASNTYSLPTLTATDNCSVASVNYVLSGATSRIGTGTDASGTLNTGLTTISWTVTDVNGNVSTSSNDIRIWPLPVLSITPSNADAF</sequence>
<accession>A0A4U1BTF6</accession>
<dbReference type="InterPro" id="IPR028994">
    <property type="entry name" value="Integrin_alpha_N"/>
</dbReference>
<dbReference type="Gene3D" id="2.60.40.10">
    <property type="entry name" value="Immunoglobulins"/>
    <property type="match status" value="6"/>
</dbReference>
<evidence type="ECO:0000256" key="1">
    <source>
        <dbReference type="ARBA" id="ARBA00022729"/>
    </source>
</evidence>
<evidence type="ECO:0000313" key="5">
    <source>
        <dbReference type="Proteomes" id="UP000308181"/>
    </source>
</evidence>
<dbReference type="InterPro" id="IPR032179">
    <property type="entry name" value="Cry22Aa_Ig-like"/>
</dbReference>
<gene>
    <name evidence="4" type="ORF">FA046_16920</name>
</gene>
<evidence type="ECO:0000256" key="2">
    <source>
        <dbReference type="SAM" id="SignalP"/>
    </source>
</evidence>
<evidence type="ECO:0000259" key="3">
    <source>
        <dbReference type="Pfam" id="PF16403"/>
    </source>
</evidence>
<dbReference type="InterPro" id="IPR014756">
    <property type="entry name" value="Ig_E-set"/>
</dbReference>
<feature type="chain" id="PRO_5020520950" evidence="2">
    <location>
        <begin position="23"/>
        <end position="1843"/>
    </location>
</feature>
<dbReference type="EMBL" id="SWBP01000010">
    <property type="protein sequence ID" value="TKB95137.1"/>
    <property type="molecule type" value="Genomic_DNA"/>
</dbReference>
<dbReference type="Pfam" id="PF13517">
    <property type="entry name" value="FG-GAP_3"/>
    <property type="match status" value="3"/>
</dbReference>
<evidence type="ECO:0000313" key="4">
    <source>
        <dbReference type="EMBL" id="TKB95137.1"/>
    </source>
</evidence>
<proteinExistence type="predicted"/>
<dbReference type="SUPFAM" id="SSF81296">
    <property type="entry name" value="E set domains"/>
    <property type="match status" value="1"/>
</dbReference>
<feature type="non-terminal residue" evidence="4">
    <location>
        <position position="1843"/>
    </location>
</feature>
<dbReference type="Proteomes" id="UP000308181">
    <property type="component" value="Unassembled WGS sequence"/>
</dbReference>
<reference evidence="4 5" key="1">
    <citation type="submission" date="2019-04" db="EMBL/GenBank/DDBJ databases">
        <title>Pedobacter sp. AR-3-17 sp. nov., isolated from Arctic soil.</title>
        <authorList>
            <person name="Dahal R.H."/>
            <person name="Kim D.-U."/>
        </authorList>
    </citation>
    <scope>NUCLEOTIDE SEQUENCE [LARGE SCALE GENOMIC DNA]</scope>
    <source>
        <strain evidence="4 5">AR-3-17</strain>
    </source>
</reference>
<feature type="signal peptide" evidence="2">
    <location>
        <begin position="1"/>
        <end position="22"/>
    </location>
</feature>
<feature type="domain" description="Pesticidal crystal protein Cry22Aa Ig-like" evidence="3">
    <location>
        <begin position="1115"/>
        <end position="1183"/>
    </location>
</feature>
<dbReference type="SUPFAM" id="SSF50969">
    <property type="entry name" value="YVTN repeat-like/Quinoprotein amine dehydrogenase"/>
    <property type="match status" value="1"/>
</dbReference>
<dbReference type="PANTHER" id="PTHR44103:SF1">
    <property type="entry name" value="PROPROTEIN CONVERTASE P"/>
    <property type="match status" value="1"/>
</dbReference>
<dbReference type="PANTHER" id="PTHR44103">
    <property type="entry name" value="PROPROTEIN CONVERTASE P"/>
    <property type="match status" value="1"/>
</dbReference>
<dbReference type="SUPFAM" id="SSF69318">
    <property type="entry name" value="Integrin alpha N-terminal domain"/>
    <property type="match status" value="2"/>
</dbReference>
<dbReference type="InterPro" id="IPR013517">
    <property type="entry name" value="FG-GAP"/>
</dbReference>
<dbReference type="OrthoDB" id="974255at2"/>
<keyword evidence="1 2" id="KW-0732">Signal</keyword>
<organism evidence="4 5">
    <name type="scientific">Pedobacter cryophilus</name>
    <dbReference type="NCBI Taxonomy" id="2571271"/>
    <lineage>
        <taxon>Bacteria</taxon>
        <taxon>Pseudomonadati</taxon>
        <taxon>Bacteroidota</taxon>
        <taxon>Sphingobacteriia</taxon>
        <taxon>Sphingobacteriales</taxon>
        <taxon>Sphingobacteriaceae</taxon>
        <taxon>Pedobacter</taxon>
    </lineage>
</organism>
<dbReference type="Pfam" id="PF16403">
    <property type="entry name" value="Bact_surface_Ig-like"/>
    <property type="match status" value="2"/>
</dbReference>
<dbReference type="RefSeq" id="WP_136827726.1">
    <property type="nucleotide sequence ID" value="NZ_SWBP01000010.1"/>
</dbReference>
<dbReference type="InterPro" id="IPR013783">
    <property type="entry name" value="Ig-like_fold"/>
</dbReference>
<feature type="domain" description="Pesticidal crystal protein Cry22Aa Ig-like" evidence="3">
    <location>
        <begin position="722"/>
        <end position="790"/>
    </location>
</feature>
<dbReference type="Gene3D" id="2.130.10.130">
    <property type="entry name" value="Integrin alpha, N-terminal"/>
    <property type="match status" value="1"/>
</dbReference>
<name>A0A4U1BTF6_9SPHI</name>
<comment type="caution">
    <text evidence="4">The sequence shown here is derived from an EMBL/GenBank/DDBJ whole genome shotgun (WGS) entry which is preliminary data.</text>
</comment>
<dbReference type="InterPro" id="IPR011044">
    <property type="entry name" value="Quino_amine_DH_bsu"/>
</dbReference>